<feature type="domain" description="RNA polymerase sigma-70 region 4" evidence="7">
    <location>
        <begin position="204"/>
        <end position="253"/>
    </location>
</feature>
<dbReference type="SUPFAM" id="SSF88946">
    <property type="entry name" value="Sigma2 domain of RNA polymerase sigma factors"/>
    <property type="match status" value="1"/>
</dbReference>
<dbReference type="InterPro" id="IPR014284">
    <property type="entry name" value="RNA_pol_sigma-70_dom"/>
</dbReference>
<evidence type="ECO:0000259" key="6">
    <source>
        <dbReference type="Pfam" id="PF04542"/>
    </source>
</evidence>
<dbReference type="InterPro" id="IPR007624">
    <property type="entry name" value="RNA_pol_sigma70_r3"/>
</dbReference>
<dbReference type="InterPro" id="IPR007627">
    <property type="entry name" value="RNA_pol_sigma70_r2"/>
</dbReference>
<reference evidence="8 9" key="1">
    <citation type="submission" date="2020-11" db="EMBL/GenBank/DDBJ databases">
        <title>Fusibacter basophilias sp. nov.</title>
        <authorList>
            <person name="Qiu D."/>
        </authorList>
    </citation>
    <scope>NUCLEOTIDE SEQUENCE [LARGE SCALE GENOMIC DNA]</scope>
    <source>
        <strain evidence="8 9">Q10-2</strain>
    </source>
</reference>
<evidence type="ECO:0000259" key="5">
    <source>
        <dbReference type="Pfam" id="PF04539"/>
    </source>
</evidence>
<dbReference type="Pfam" id="PF04542">
    <property type="entry name" value="Sigma70_r2"/>
    <property type="match status" value="1"/>
</dbReference>
<evidence type="ECO:0000259" key="7">
    <source>
        <dbReference type="Pfam" id="PF04545"/>
    </source>
</evidence>
<keyword evidence="2" id="KW-0731">Sigma factor</keyword>
<dbReference type="Pfam" id="PF04539">
    <property type="entry name" value="Sigma70_r3"/>
    <property type="match status" value="1"/>
</dbReference>
<dbReference type="NCBIfam" id="TIGR02980">
    <property type="entry name" value="SigBFG"/>
    <property type="match status" value="1"/>
</dbReference>
<feature type="domain" description="RNA polymerase sigma-70 region 3" evidence="5">
    <location>
        <begin position="115"/>
        <end position="185"/>
    </location>
</feature>
<dbReference type="InterPro" id="IPR036388">
    <property type="entry name" value="WH-like_DNA-bd_sf"/>
</dbReference>
<proteinExistence type="predicted"/>
<comment type="caution">
    <text evidence="8">The sequence shown here is derived from an EMBL/GenBank/DDBJ whole genome shotgun (WGS) entry which is preliminary data.</text>
</comment>
<dbReference type="CDD" id="cd06171">
    <property type="entry name" value="Sigma70_r4"/>
    <property type="match status" value="1"/>
</dbReference>
<dbReference type="Proteomes" id="UP000614200">
    <property type="component" value="Unassembled WGS sequence"/>
</dbReference>
<organism evidence="8 9">
    <name type="scientific">Fusibacter ferrireducens</name>
    <dbReference type="NCBI Taxonomy" id="2785058"/>
    <lineage>
        <taxon>Bacteria</taxon>
        <taxon>Bacillati</taxon>
        <taxon>Bacillota</taxon>
        <taxon>Clostridia</taxon>
        <taxon>Eubacteriales</taxon>
        <taxon>Eubacteriales Family XII. Incertae Sedis</taxon>
        <taxon>Fusibacter</taxon>
    </lineage>
</organism>
<dbReference type="EMBL" id="JADKNH010000016">
    <property type="protein sequence ID" value="MBF4695426.1"/>
    <property type="molecule type" value="Genomic_DNA"/>
</dbReference>
<evidence type="ECO:0000256" key="4">
    <source>
        <dbReference type="ARBA" id="ARBA00023163"/>
    </source>
</evidence>
<dbReference type="PANTHER" id="PTHR30385">
    <property type="entry name" value="SIGMA FACTOR F FLAGELLAR"/>
    <property type="match status" value="1"/>
</dbReference>
<dbReference type="Gene3D" id="1.20.120.1810">
    <property type="match status" value="1"/>
</dbReference>
<name>A0ABR9ZY79_9FIRM</name>
<evidence type="ECO:0000313" key="9">
    <source>
        <dbReference type="Proteomes" id="UP000614200"/>
    </source>
</evidence>
<keyword evidence="1" id="KW-0805">Transcription regulation</keyword>
<dbReference type="InterPro" id="IPR013325">
    <property type="entry name" value="RNA_pol_sigma_r2"/>
</dbReference>
<dbReference type="NCBIfam" id="TIGR02937">
    <property type="entry name" value="sigma70-ECF"/>
    <property type="match status" value="1"/>
</dbReference>
<feature type="domain" description="RNA polymerase sigma-70 region 2" evidence="6">
    <location>
        <begin position="47"/>
        <end position="105"/>
    </location>
</feature>
<accession>A0ABR9ZY79</accession>
<protein>
    <submittedName>
        <fullName evidence="8">SigB/SigF/SigG family RNA polymerase sigma factor</fullName>
    </submittedName>
</protein>
<keyword evidence="3" id="KW-0238">DNA-binding</keyword>
<dbReference type="Pfam" id="PF04545">
    <property type="entry name" value="Sigma70_r4"/>
    <property type="match status" value="1"/>
</dbReference>
<dbReference type="InterPro" id="IPR013324">
    <property type="entry name" value="RNA_pol_sigma_r3/r4-like"/>
</dbReference>
<dbReference type="PANTHER" id="PTHR30385:SF4">
    <property type="entry name" value="RNA POLYMERASE SIGMA-E FACTOR"/>
    <property type="match status" value="1"/>
</dbReference>
<evidence type="ECO:0000256" key="3">
    <source>
        <dbReference type="ARBA" id="ARBA00023125"/>
    </source>
</evidence>
<keyword evidence="4" id="KW-0804">Transcription</keyword>
<gene>
    <name evidence="8" type="ORF">ISU02_20210</name>
</gene>
<evidence type="ECO:0000256" key="1">
    <source>
        <dbReference type="ARBA" id="ARBA00023015"/>
    </source>
</evidence>
<keyword evidence="9" id="KW-1185">Reference proteome</keyword>
<sequence>MKENDSALKRDLKSIGTKDLFILFRDDRDLEIRNELIKRHMYITEILAKKYINKGIEYEDIYQVASLGLIYAIERFDVDKGFEFSSFATPTIIGEIKKYFRDKGWSVRVPRRIQELSKKINMAKAKLQQDLQRIPKVSDIALYLNVSEEEVIEAMEASQVYTPKSLDVTYDASGDDKDIQLQDIIGRDDKTFDTIENKDFINMCLKKLNEVEIKIVNDRFFDNKTQIQVAEELNVSQMTVSRMEKKIIKKFRKELSKLNEI</sequence>
<evidence type="ECO:0000256" key="2">
    <source>
        <dbReference type="ARBA" id="ARBA00023082"/>
    </source>
</evidence>
<dbReference type="InterPro" id="IPR014322">
    <property type="entry name" value="RNA_pol_sigma-B/F/G"/>
</dbReference>
<dbReference type="Gene3D" id="1.10.10.10">
    <property type="entry name" value="Winged helix-like DNA-binding domain superfamily/Winged helix DNA-binding domain"/>
    <property type="match status" value="2"/>
</dbReference>
<dbReference type="InterPro" id="IPR007630">
    <property type="entry name" value="RNA_pol_sigma70_r4"/>
</dbReference>
<evidence type="ECO:0000313" key="8">
    <source>
        <dbReference type="EMBL" id="MBF4695426.1"/>
    </source>
</evidence>
<dbReference type="SUPFAM" id="SSF88659">
    <property type="entry name" value="Sigma3 and sigma4 domains of RNA polymerase sigma factors"/>
    <property type="match status" value="2"/>
</dbReference>